<name>A0A3D8IC67_9HELI</name>
<keyword evidence="6 10" id="KW-0067">ATP-binding</keyword>
<dbReference type="CDD" id="cd00861">
    <property type="entry name" value="ProRS_anticodon_short"/>
    <property type="match status" value="1"/>
</dbReference>
<evidence type="ECO:0000313" key="13">
    <source>
        <dbReference type="Proteomes" id="UP000256650"/>
    </source>
</evidence>
<dbReference type="CDD" id="cd04334">
    <property type="entry name" value="ProRS-INS"/>
    <property type="match status" value="1"/>
</dbReference>
<dbReference type="InterPro" id="IPR045864">
    <property type="entry name" value="aa-tRNA-synth_II/BPL/LPL"/>
</dbReference>
<evidence type="ECO:0000256" key="6">
    <source>
        <dbReference type="ARBA" id="ARBA00022840"/>
    </source>
</evidence>
<comment type="subunit">
    <text evidence="2 10">Homodimer.</text>
</comment>
<dbReference type="GO" id="GO:0004827">
    <property type="term" value="F:proline-tRNA ligase activity"/>
    <property type="evidence" value="ECO:0007669"/>
    <property type="project" value="UniProtKB-UniRule"/>
</dbReference>
<evidence type="ECO:0000256" key="4">
    <source>
        <dbReference type="ARBA" id="ARBA00022598"/>
    </source>
</evidence>
<dbReference type="InterPro" id="IPR050062">
    <property type="entry name" value="Pro-tRNA_synthetase"/>
</dbReference>
<comment type="domain">
    <text evidence="10">Consists of three domains: the N-terminal catalytic domain, the editing domain and the C-terminal anticodon-binding domain.</text>
</comment>
<dbReference type="NCBIfam" id="NF006625">
    <property type="entry name" value="PRK09194.1"/>
    <property type="match status" value="1"/>
</dbReference>
<evidence type="ECO:0000256" key="2">
    <source>
        <dbReference type="ARBA" id="ARBA00011738"/>
    </source>
</evidence>
<dbReference type="Gene3D" id="3.30.930.10">
    <property type="entry name" value="Bira Bifunctional Protein, Domain 2"/>
    <property type="match status" value="2"/>
</dbReference>
<dbReference type="InterPro" id="IPR036621">
    <property type="entry name" value="Anticodon-bd_dom_sf"/>
</dbReference>
<keyword evidence="3 10" id="KW-0963">Cytoplasm</keyword>
<dbReference type="GO" id="GO:0005829">
    <property type="term" value="C:cytosol"/>
    <property type="evidence" value="ECO:0007669"/>
    <property type="project" value="TreeGrafter"/>
</dbReference>
<feature type="domain" description="Aminoacyl-transfer RNA synthetases class-II family profile" evidence="11">
    <location>
        <begin position="33"/>
        <end position="478"/>
    </location>
</feature>
<dbReference type="PROSITE" id="PS50862">
    <property type="entry name" value="AA_TRNA_LIGASE_II"/>
    <property type="match status" value="1"/>
</dbReference>
<dbReference type="OrthoDB" id="9809052at2"/>
<dbReference type="FunFam" id="3.30.930.10:FF:000066">
    <property type="entry name" value="Proline--tRNA ligase"/>
    <property type="match status" value="1"/>
</dbReference>
<comment type="similarity">
    <text evidence="10">Belongs to the class-II aminoacyl-tRNA synthetase family. ProS type 1 subfamily.</text>
</comment>
<dbReference type="SUPFAM" id="SSF52954">
    <property type="entry name" value="Class II aaRS ABD-related"/>
    <property type="match status" value="1"/>
</dbReference>
<dbReference type="Pfam" id="PF04073">
    <property type="entry name" value="tRNA_edit"/>
    <property type="match status" value="1"/>
</dbReference>
<evidence type="ECO:0000256" key="9">
    <source>
        <dbReference type="ARBA" id="ARBA00047671"/>
    </source>
</evidence>
<organism evidence="12 13">
    <name type="scientific">Helicobacter ganmani</name>
    <dbReference type="NCBI Taxonomy" id="60246"/>
    <lineage>
        <taxon>Bacteria</taxon>
        <taxon>Pseudomonadati</taxon>
        <taxon>Campylobacterota</taxon>
        <taxon>Epsilonproteobacteria</taxon>
        <taxon>Campylobacterales</taxon>
        <taxon>Helicobacteraceae</taxon>
        <taxon>Helicobacter</taxon>
    </lineage>
</organism>
<keyword evidence="4 10" id="KW-0436">Ligase</keyword>
<dbReference type="InterPro" id="IPR033730">
    <property type="entry name" value="ProRS_core_prok"/>
</dbReference>
<keyword evidence="7 10" id="KW-0648">Protein biosynthesis</keyword>
<dbReference type="HAMAP" id="MF_01569">
    <property type="entry name" value="Pro_tRNA_synth_type1"/>
    <property type="match status" value="1"/>
</dbReference>
<gene>
    <name evidence="10" type="primary">proS</name>
    <name evidence="12" type="ORF">CQA43_07125</name>
</gene>
<dbReference type="GO" id="GO:0002161">
    <property type="term" value="F:aminoacyl-tRNA deacylase activity"/>
    <property type="evidence" value="ECO:0007669"/>
    <property type="project" value="InterPro"/>
</dbReference>
<dbReference type="InterPro" id="IPR004154">
    <property type="entry name" value="Anticodon-bd"/>
</dbReference>
<dbReference type="InterPro" id="IPR036754">
    <property type="entry name" value="YbaK/aa-tRNA-synt-asso_dom_sf"/>
</dbReference>
<dbReference type="Pfam" id="PF03129">
    <property type="entry name" value="HGTP_anticodon"/>
    <property type="match status" value="1"/>
</dbReference>
<evidence type="ECO:0000259" key="11">
    <source>
        <dbReference type="PROSITE" id="PS50862"/>
    </source>
</evidence>
<dbReference type="Pfam" id="PF00587">
    <property type="entry name" value="tRNA-synt_2b"/>
    <property type="match status" value="1"/>
</dbReference>
<dbReference type="FunFam" id="3.30.930.10:FF:000062">
    <property type="entry name" value="Proline--tRNA ligase"/>
    <property type="match status" value="1"/>
</dbReference>
<dbReference type="PANTHER" id="PTHR42753:SF2">
    <property type="entry name" value="PROLINE--TRNA LIGASE"/>
    <property type="match status" value="1"/>
</dbReference>
<evidence type="ECO:0000313" key="12">
    <source>
        <dbReference type="EMBL" id="RDU62354.1"/>
    </source>
</evidence>
<evidence type="ECO:0000256" key="8">
    <source>
        <dbReference type="ARBA" id="ARBA00023146"/>
    </source>
</evidence>
<dbReference type="InterPro" id="IPR002316">
    <property type="entry name" value="Pro-tRNA-ligase_IIa"/>
</dbReference>
<dbReference type="NCBIfam" id="TIGR00409">
    <property type="entry name" value="proS_fam_II"/>
    <property type="match status" value="1"/>
</dbReference>
<dbReference type="InterPro" id="IPR007214">
    <property type="entry name" value="YbaK/aa-tRNA-synth-assoc-dom"/>
</dbReference>
<dbReference type="CDD" id="cd00779">
    <property type="entry name" value="ProRS_core_prok"/>
    <property type="match status" value="1"/>
</dbReference>
<evidence type="ECO:0000256" key="5">
    <source>
        <dbReference type="ARBA" id="ARBA00022741"/>
    </source>
</evidence>
<dbReference type="PANTHER" id="PTHR42753">
    <property type="entry name" value="MITOCHONDRIAL RIBOSOME PROTEIN L39/PROLYL-TRNA LIGASE FAMILY MEMBER"/>
    <property type="match status" value="1"/>
</dbReference>
<dbReference type="Proteomes" id="UP000256650">
    <property type="component" value="Unassembled WGS sequence"/>
</dbReference>
<sequence length="581" mass="65409">MRFSKLFLPTFKETPKDVVLKSHEYLVRGGFIQQIGSGIYNFLPLGKRVLDKVRQIVKEEMDNAGANEVALGFVTPSFLWQKSGRFERYGKELLRFKDRKDNDFVLGPTHEEVITELVKANIKSYKQLPIHLYQINLKFRDEIRPRFGLMRAREFIMKDGYSFHSSTEDLKREFDLMEATYSRIFTRLGLDFRAVFADSGAIGGNGSKEFMVLAKSGEDTICVCDSCQYGANLEAATRIKKLPNTEAPVASFAKFHTPKVQTIESLSEFFKVEPFWTLKAVVKKALFDGGKNALVYFFLRGSDSLNETKALNAIVGANELVEASEEDLKSAGLVQGFIGPFALRNLTSSPYIYFDKELENASNLICGANEVDYHFVGVDLSTFEGLEFKDLVEVKEGDFCPVCKKGKLYFTKGIEAGHIFQLGTKYSSAMEATFLDEEGKAKPFIMGCYGIGISRLLSAIIEQHHDERGMIWTRASAPFCVHLIVSNIKEQSQMQMGIKLYENLQSKGIECLLDDRAERYGAKIADFELIGLPFGIVVGKGLEKGEIELIRRKDLAKESLGIQDFDALISKIFEVCQCDSF</sequence>
<reference evidence="12 13" key="1">
    <citation type="submission" date="2018-04" db="EMBL/GenBank/DDBJ databases">
        <title>Novel Campyloabacter and Helicobacter Species and Strains.</title>
        <authorList>
            <person name="Mannion A.J."/>
            <person name="Shen Z."/>
            <person name="Fox J.G."/>
        </authorList>
    </citation>
    <scope>NUCLEOTIDE SEQUENCE [LARGE SCALE GENOMIC DNA]</scope>
    <source>
        <strain evidence="12 13">MIT 99-5101</strain>
    </source>
</reference>
<evidence type="ECO:0000256" key="7">
    <source>
        <dbReference type="ARBA" id="ARBA00022917"/>
    </source>
</evidence>
<dbReference type="InterPro" id="IPR006195">
    <property type="entry name" value="aa-tRNA-synth_II"/>
</dbReference>
<evidence type="ECO:0000256" key="3">
    <source>
        <dbReference type="ARBA" id="ARBA00022490"/>
    </source>
</evidence>
<keyword evidence="13" id="KW-1185">Reference proteome</keyword>
<dbReference type="GeneID" id="82536057"/>
<dbReference type="SUPFAM" id="SSF55681">
    <property type="entry name" value="Class II aaRS and biotin synthetases"/>
    <property type="match status" value="1"/>
</dbReference>
<comment type="function">
    <text evidence="10">Catalyzes the attachment of proline to tRNA(Pro) in a two-step reaction: proline is first activated by ATP to form Pro-AMP and then transferred to the acceptor end of tRNA(Pro). As ProRS can inadvertently accommodate and process non-cognate amino acids such as alanine and cysteine, to avoid such errors it has two additional distinct editing activities against alanine. One activity is designated as 'pretransfer' editing and involves the tRNA(Pro)-independent hydrolysis of activated Ala-AMP. The other activity is designated 'posttransfer' editing and involves deacylation of mischarged Ala-tRNA(Pro). The misacylated Cys-tRNA(Pro) is not edited by ProRS.</text>
</comment>
<dbReference type="SUPFAM" id="SSF55826">
    <property type="entry name" value="YbaK/ProRS associated domain"/>
    <property type="match status" value="1"/>
</dbReference>
<protein>
    <recommendedName>
        <fullName evidence="10">Proline--tRNA ligase</fullName>
        <ecNumber evidence="10">6.1.1.15</ecNumber>
    </recommendedName>
    <alternativeName>
        <fullName evidence="10">Prolyl-tRNA synthetase</fullName>
        <shortName evidence="10">ProRS</shortName>
    </alternativeName>
</protein>
<dbReference type="AlphaFoldDB" id="A0A3D8IC67"/>
<dbReference type="InterPro" id="IPR023717">
    <property type="entry name" value="Pro-tRNA-Synthase_IIa_type1"/>
</dbReference>
<dbReference type="GO" id="GO:0006433">
    <property type="term" value="P:prolyl-tRNA aminoacylation"/>
    <property type="evidence" value="ECO:0007669"/>
    <property type="project" value="UniProtKB-UniRule"/>
</dbReference>
<dbReference type="PRINTS" id="PR01046">
    <property type="entry name" value="TRNASYNTHPRO"/>
</dbReference>
<evidence type="ECO:0000256" key="10">
    <source>
        <dbReference type="HAMAP-Rule" id="MF_01569"/>
    </source>
</evidence>
<keyword evidence="8 10" id="KW-0030">Aminoacyl-tRNA synthetase</keyword>
<dbReference type="InterPro" id="IPR044140">
    <property type="entry name" value="ProRS_anticodon_short"/>
</dbReference>
<dbReference type="EC" id="6.1.1.15" evidence="10"/>
<keyword evidence="5 10" id="KW-0547">Nucleotide-binding</keyword>
<proteinExistence type="inferred from homology"/>
<dbReference type="RefSeq" id="WP_115551920.1">
    <property type="nucleotide sequence ID" value="NZ_CAONBV010000001.1"/>
</dbReference>
<dbReference type="GO" id="GO:0005524">
    <property type="term" value="F:ATP binding"/>
    <property type="evidence" value="ECO:0007669"/>
    <property type="project" value="UniProtKB-UniRule"/>
</dbReference>
<dbReference type="InterPro" id="IPR002314">
    <property type="entry name" value="aa-tRNA-synt_IIb"/>
</dbReference>
<accession>A0A3D8IC67</accession>
<comment type="caution">
    <text evidence="12">The sequence shown here is derived from an EMBL/GenBank/DDBJ whole genome shotgun (WGS) entry which is preliminary data.</text>
</comment>
<evidence type="ECO:0000256" key="1">
    <source>
        <dbReference type="ARBA" id="ARBA00004496"/>
    </source>
</evidence>
<dbReference type="InterPro" id="IPR004500">
    <property type="entry name" value="Pro-tRNA-synth_IIa_bac-type"/>
</dbReference>
<comment type="catalytic activity">
    <reaction evidence="9 10">
        <text>tRNA(Pro) + L-proline + ATP = L-prolyl-tRNA(Pro) + AMP + diphosphate</text>
        <dbReference type="Rhea" id="RHEA:14305"/>
        <dbReference type="Rhea" id="RHEA-COMP:9700"/>
        <dbReference type="Rhea" id="RHEA-COMP:9702"/>
        <dbReference type="ChEBI" id="CHEBI:30616"/>
        <dbReference type="ChEBI" id="CHEBI:33019"/>
        <dbReference type="ChEBI" id="CHEBI:60039"/>
        <dbReference type="ChEBI" id="CHEBI:78442"/>
        <dbReference type="ChEBI" id="CHEBI:78532"/>
        <dbReference type="ChEBI" id="CHEBI:456215"/>
        <dbReference type="EC" id="6.1.1.15"/>
    </reaction>
</comment>
<comment type="subcellular location">
    <subcellularLocation>
        <location evidence="1 10">Cytoplasm</location>
    </subcellularLocation>
</comment>
<dbReference type="Gene3D" id="3.40.50.800">
    <property type="entry name" value="Anticodon-binding domain"/>
    <property type="match status" value="1"/>
</dbReference>
<dbReference type="EMBL" id="NXLS01000007">
    <property type="protein sequence ID" value="RDU62354.1"/>
    <property type="molecule type" value="Genomic_DNA"/>
</dbReference>